<dbReference type="Gene3D" id="2.40.160.20">
    <property type="match status" value="1"/>
</dbReference>
<protein>
    <submittedName>
        <fullName evidence="13">OmpA family protein</fullName>
    </submittedName>
</protein>
<dbReference type="EMBL" id="JBHTMN010000009">
    <property type="protein sequence ID" value="MFD1383451.1"/>
    <property type="molecule type" value="Genomic_DNA"/>
</dbReference>
<keyword evidence="14" id="KW-1185">Reference proteome</keyword>
<accession>A0ABW4B0K6</accession>
<dbReference type="InterPro" id="IPR036737">
    <property type="entry name" value="OmpA-like_sf"/>
</dbReference>
<evidence type="ECO:0000256" key="1">
    <source>
        <dbReference type="ARBA" id="ARBA00004571"/>
    </source>
</evidence>
<sequence>MSKLFNKNAVFSSILAATAVATAAHAAQPQAGFTVTPNIGYTNTDGDRNINDDSTYGIGLGYQFDSPWAIEFNYLNADSELSNGQDVDADQYRLDGLYHFVNESNFTPYVAAGLGATNYSDNVDGDGNTQFNAGGGIKYAMTNNLALRADYRVLEDLEDDYTDQVATLGLQMTFGGSDKSATQVVATNDTEITQVEEEPVQEVVEPTPEPVITQIEPEPEPEPVQPTRTVLPYNVEFAFDSAAVSQSSYPEIQEIAAHLNAHPDQIAQIQGYSDGTGKPEYNLELSEKRAKSVADVLVEDFGISSDRIETIGYGEQNPLVANTTQENRALNRRVTTVVFGTRDDFEMLTAR</sequence>
<comment type="subcellular location">
    <subcellularLocation>
        <location evidence="1">Cell outer membrane</location>
        <topology evidence="1">Multi-pass membrane protein</topology>
    </subcellularLocation>
</comment>
<dbReference type="InterPro" id="IPR050330">
    <property type="entry name" value="Bact_OuterMem_StrucFunc"/>
</dbReference>
<evidence type="ECO:0000259" key="12">
    <source>
        <dbReference type="PROSITE" id="PS51123"/>
    </source>
</evidence>
<dbReference type="InterPro" id="IPR011250">
    <property type="entry name" value="OMP/PagP_B-barrel"/>
</dbReference>
<keyword evidence="3" id="KW-1134">Transmembrane beta strand</keyword>
<dbReference type="InterPro" id="IPR006664">
    <property type="entry name" value="OMP_bac"/>
</dbReference>
<evidence type="ECO:0000256" key="3">
    <source>
        <dbReference type="ARBA" id="ARBA00022452"/>
    </source>
</evidence>
<dbReference type="PANTHER" id="PTHR30329">
    <property type="entry name" value="STATOR ELEMENT OF FLAGELLAR MOTOR COMPLEX"/>
    <property type="match status" value="1"/>
</dbReference>
<keyword evidence="5 11" id="KW-0732">Signal</keyword>
<evidence type="ECO:0000256" key="4">
    <source>
        <dbReference type="ARBA" id="ARBA00022692"/>
    </source>
</evidence>
<name>A0ABW4B0K6_9GAMM</name>
<evidence type="ECO:0000256" key="6">
    <source>
        <dbReference type="ARBA" id="ARBA00023065"/>
    </source>
</evidence>
<evidence type="ECO:0000256" key="7">
    <source>
        <dbReference type="ARBA" id="ARBA00023114"/>
    </source>
</evidence>
<dbReference type="SUPFAM" id="SSF103088">
    <property type="entry name" value="OmpA-like"/>
    <property type="match status" value="1"/>
</dbReference>
<evidence type="ECO:0000256" key="11">
    <source>
        <dbReference type="SAM" id="SignalP"/>
    </source>
</evidence>
<dbReference type="Pfam" id="PF13505">
    <property type="entry name" value="OMP_b-brl"/>
    <property type="match status" value="1"/>
</dbReference>
<evidence type="ECO:0000313" key="14">
    <source>
        <dbReference type="Proteomes" id="UP001597059"/>
    </source>
</evidence>
<dbReference type="Proteomes" id="UP001597059">
    <property type="component" value="Unassembled WGS sequence"/>
</dbReference>
<organism evidence="13 14">
    <name type="scientific">Rhodanobacter aciditrophus</name>
    <dbReference type="NCBI Taxonomy" id="1623218"/>
    <lineage>
        <taxon>Bacteria</taxon>
        <taxon>Pseudomonadati</taxon>
        <taxon>Pseudomonadota</taxon>
        <taxon>Gammaproteobacteria</taxon>
        <taxon>Lysobacterales</taxon>
        <taxon>Rhodanobacteraceae</taxon>
        <taxon>Rhodanobacter</taxon>
    </lineage>
</organism>
<keyword evidence="8 10" id="KW-0472">Membrane</keyword>
<evidence type="ECO:0000256" key="10">
    <source>
        <dbReference type="PROSITE-ProRule" id="PRU00473"/>
    </source>
</evidence>
<evidence type="ECO:0000256" key="2">
    <source>
        <dbReference type="ARBA" id="ARBA00022448"/>
    </source>
</evidence>
<evidence type="ECO:0000313" key="13">
    <source>
        <dbReference type="EMBL" id="MFD1383451.1"/>
    </source>
</evidence>
<feature type="chain" id="PRO_5045536599" evidence="11">
    <location>
        <begin position="27"/>
        <end position="351"/>
    </location>
</feature>
<keyword evidence="9" id="KW-0998">Cell outer membrane</keyword>
<gene>
    <name evidence="13" type="ORF">ACFQ45_08745</name>
</gene>
<keyword evidence="7" id="KW-0626">Porin</keyword>
<feature type="domain" description="OmpA-like" evidence="12">
    <location>
        <begin position="224"/>
        <end position="342"/>
    </location>
</feature>
<dbReference type="CDD" id="cd07185">
    <property type="entry name" value="OmpA_C-like"/>
    <property type="match status" value="1"/>
</dbReference>
<dbReference type="Gene3D" id="3.30.1330.60">
    <property type="entry name" value="OmpA-like domain"/>
    <property type="match status" value="1"/>
</dbReference>
<evidence type="ECO:0000256" key="9">
    <source>
        <dbReference type="ARBA" id="ARBA00023237"/>
    </source>
</evidence>
<feature type="signal peptide" evidence="11">
    <location>
        <begin position="1"/>
        <end position="26"/>
    </location>
</feature>
<dbReference type="SUPFAM" id="SSF56925">
    <property type="entry name" value="OMPA-like"/>
    <property type="match status" value="1"/>
</dbReference>
<dbReference type="PRINTS" id="PR01021">
    <property type="entry name" value="OMPADOMAIN"/>
</dbReference>
<keyword evidence="4" id="KW-0812">Transmembrane</keyword>
<comment type="caution">
    <text evidence="13">The sequence shown here is derived from an EMBL/GenBank/DDBJ whole genome shotgun (WGS) entry which is preliminary data.</text>
</comment>
<proteinExistence type="predicted"/>
<evidence type="ECO:0000256" key="8">
    <source>
        <dbReference type="ARBA" id="ARBA00023136"/>
    </source>
</evidence>
<dbReference type="InterPro" id="IPR006665">
    <property type="entry name" value="OmpA-like"/>
</dbReference>
<dbReference type="PANTHER" id="PTHR30329:SF21">
    <property type="entry name" value="LIPOPROTEIN YIAD-RELATED"/>
    <property type="match status" value="1"/>
</dbReference>
<dbReference type="PROSITE" id="PS51123">
    <property type="entry name" value="OMPA_2"/>
    <property type="match status" value="1"/>
</dbReference>
<dbReference type="InterPro" id="IPR027385">
    <property type="entry name" value="Beta-barrel_OMP"/>
</dbReference>
<evidence type="ECO:0000256" key="5">
    <source>
        <dbReference type="ARBA" id="ARBA00022729"/>
    </source>
</evidence>
<dbReference type="Pfam" id="PF00691">
    <property type="entry name" value="OmpA"/>
    <property type="match status" value="1"/>
</dbReference>
<keyword evidence="2" id="KW-0813">Transport</keyword>
<reference evidence="14" key="1">
    <citation type="journal article" date="2019" name="Int. J. Syst. Evol. Microbiol.">
        <title>The Global Catalogue of Microorganisms (GCM) 10K type strain sequencing project: providing services to taxonomists for standard genome sequencing and annotation.</title>
        <authorList>
            <consortium name="The Broad Institute Genomics Platform"/>
            <consortium name="The Broad Institute Genome Sequencing Center for Infectious Disease"/>
            <person name="Wu L."/>
            <person name="Ma J."/>
        </authorList>
    </citation>
    <scope>NUCLEOTIDE SEQUENCE [LARGE SCALE GENOMIC DNA]</scope>
    <source>
        <strain evidence="14">JCM 30774</strain>
    </source>
</reference>
<keyword evidence="6" id="KW-0406">Ion transport</keyword>
<dbReference type="RefSeq" id="WP_377366734.1">
    <property type="nucleotide sequence ID" value="NZ_JBHTMN010000009.1"/>
</dbReference>